<dbReference type="FunFam" id="1.10.630.10:FF:000037">
    <property type="entry name" value="Cytochrome P450 9"/>
    <property type="match status" value="2"/>
</dbReference>
<dbReference type="OMA" id="HALINRI"/>
<keyword evidence="7" id="KW-0503">Monooxygenase</keyword>
<dbReference type="GO" id="GO:0016705">
    <property type="term" value="F:oxidoreductase activity, acting on paired donors, with incorporation or reduction of molecular oxygen"/>
    <property type="evidence" value="ECO:0007669"/>
    <property type="project" value="InterPro"/>
</dbReference>
<keyword evidence="11" id="KW-1185">Reference proteome</keyword>
<sequence>MMKIPNLLLMVTSNNTTLFFIILTIFISIILKKWNTSVRNYNKPFPPGPKSWPIIGCFPQIILKNKHALINRIHKIMEEMNTEIACIRVGNYHVIPVTSPELACEFLKGQDSIFSFRPLCMSASLVSNGYLTPIFVPSGDQWMKMKKILTSHVLSPTSFQWLHCKRKEEADHLHRLVYNQCSNQLVINLREVTRYHCGNVIRNMIFSKRSLFGIIEQDEEQIDAVFTLIEYVYSFSISDYLQWLSFLDLDGHKAIIKKAYAIATKYIDIEVDKRIQIWKDGNKTLEEDILDVLIMLKDTNGNPLMNVKEIKAQVLEFFMATVDNPSNAVEWALAEMLNEPKLMQKAIEELNTVVGINRWVQESDLSRLNYVKACIKEAFRLHPFMAFNVPHVSVSDTIIGEKYFIPKGSIVLLSRLGLGRNSRVWEDPLKFKPERHLKMKDGGEVVLTDSNLRLLSFSIGRRGCPAVKLGSTITTMLLARLLQGFTWDLPSNSPCNDLIESSKINHFSTLPLLAQAKPRLAKAIVRNYNKPFPPGPKSWPIIGCFPQIILKNKHALINRIHKIMEEMNTEIACIRVGNYHVIPVTSPELACEFLKSQDSVFSSRPICMSANLISNNYITSIFLPIGDQWMKMRRILASHVLSPTTFQWLSCKRDEEADNLHRFVYNNQCISINLRRVTRCYCGNVIRNMIFSKRSSFGSTIEEEEQVDAVFTLLEYLHSFGISDYLPWLSFFDLDGHKAIIKKAYAKATKHIDIEVDKRIQIWKDGNKTLKEDILDVLIMLKDTNGNPLMNVKEIRAQVLELMLATVDNPSNAVEWTLAEMLNEPKLMQKAIEELNTVVGINRWVQESDLPRLNYVKTCIKEAFRLHPISPFNVLHVSVSDTIVGEKYFIPKGSIVLLSRFGLGRNCRVWEEPLKFKPERHLKMEDGGKVVLNLRLLSFSIGRRGCPAVKLGSTITTMLLARLLQGFTWSLPPISPCNDLIESSKINHFSTLPLLAQAKPRLAKAMYL</sequence>
<dbReference type="InterPro" id="IPR017972">
    <property type="entry name" value="Cyt_P450_CS"/>
</dbReference>
<keyword evidence="6 8" id="KW-0408">Iron</keyword>
<proteinExistence type="inferred from homology"/>
<dbReference type="Proteomes" id="UP000004994">
    <property type="component" value="Chromosome 4"/>
</dbReference>
<dbReference type="GO" id="GO:0020037">
    <property type="term" value="F:heme binding"/>
    <property type="evidence" value="ECO:0007669"/>
    <property type="project" value="InterPro"/>
</dbReference>
<protein>
    <recommendedName>
        <fullName evidence="12">Cytochrome P450</fullName>
    </recommendedName>
</protein>
<reference evidence="10" key="2">
    <citation type="submission" date="2019-01" db="UniProtKB">
        <authorList>
            <consortium name="EnsemblPlants"/>
        </authorList>
    </citation>
    <scope>IDENTIFICATION</scope>
    <source>
        <strain evidence="10">cv. Heinz 1706</strain>
    </source>
</reference>
<evidence type="ECO:0000313" key="11">
    <source>
        <dbReference type="Proteomes" id="UP000004994"/>
    </source>
</evidence>
<keyword evidence="4 8" id="KW-0479">Metal-binding</keyword>
<keyword evidence="9" id="KW-0812">Transmembrane</keyword>
<dbReference type="InterPro" id="IPR002401">
    <property type="entry name" value="Cyt_P450_E_grp-I"/>
</dbReference>
<dbReference type="EnsemblPlants" id="Solyc04g005370.3.1">
    <property type="protein sequence ID" value="Solyc04g005370.3.1"/>
    <property type="gene ID" value="Solyc04g005370.3"/>
</dbReference>
<keyword evidence="3 8" id="KW-0349">Heme</keyword>
<evidence type="ECO:0008006" key="12">
    <source>
        <dbReference type="Google" id="ProtNLM"/>
    </source>
</evidence>
<dbReference type="PaxDb" id="4081-Solyc04g005370.2.1"/>
<dbReference type="InterPro" id="IPR001128">
    <property type="entry name" value="Cyt_P450"/>
</dbReference>
<accession>A0A3Q7FX01</accession>
<dbReference type="AlphaFoldDB" id="A0A3Q7FX01"/>
<organism evidence="10">
    <name type="scientific">Solanum lycopersicum</name>
    <name type="common">Tomato</name>
    <name type="synonym">Lycopersicon esculentum</name>
    <dbReference type="NCBI Taxonomy" id="4081"/>
    <lineage>
        <taxon>Eukaryota</taxon>
        <taxon>Viridiplantae</taxon>
        <taxon>Streptophyta</taxon>
        <taxon>Embryophyta</taxon>
        <taxon>Tracheophyta</taxon>
        <taxon>Spermatophyta</taxon>
        <taxon>Magnoliopsida</taxon>
        <taxon>eudicotyledons</taxon>
        <taxon>Gunneridae</taxon>
        <taxon>Pentapetalae</taxon>
        <taxon>asterids</taxon>
        <taxon>lamiids</taxon>
        <taxon>Solanales</taxon>
        <taxon>Solanaceae</taxon>
        <taxon>Solanoideae</taxon>
        <taxon>Solaneae</taxon>
        <taxon>Solanum</taxon>
        <taxon>Solanum subgen. Lycopersicon</taxon>
    </lineage>
</organism>
<evidence type="ECO:0000256" key="9">
    <source>
        <dbReference type="SAM" id="Phobius"/>
    </source>
</evidence>
<dbReference type="Gene3D" id="1.10.630.10">
    <property type="entry name" value="Cytochrome P450"/>
    <property type="match status" value="2"/>
</dbReference>
<feature type="transmembrane region" description="Helical" evidence="9">
    <location>
        <begin position="7"/>
        <end position="31"/>
    </location>
</feature>
<comment type="cofactor">
    <cofactor evidence="1 8">
        <name>heme</name>
        <dbReference type="ChEBI" id="CHEBI:30413"/>
    </cofactor>
</comment>
<dbReference type="GO" id="GO:0044550">
    <property type="term" value="P:secondary metabolite biosynthetic process"/>
    <property type="evidence" value="ECO:0007669"/>
    <property type="project" value="UniProtKB-ARBA"/>
</dbReference>
<dbReference type="STRING" id="4081.A0A3Q7FX01"/>
<evidence type="ECO:0000313" key="10">
    <source>
        <dbReference type="EnsemblPlants" id="Solyc04g005370.3.1"/>
    </source>
</evidence>
<reference evidence="10" key="1">
    <citation type="journal article" date="2012" name="Nature">
        <title>The tomato genome sequence provides insights into fleshy fruit evolution.</title>
        <authorList>
            <consortium name="Tomato Genome Consortium"/>
        </authorList>
    </citation>
    <scope>NUCLEOTIDE SEQUENCE [LARGE SCALE GENOMIC DNA]</scope>
    <source>
        <strain evidence="10">cv. Heinz 1706</strain>
    </source>
</reference>
<evidence type="ECO:0000256" key="2">
    <source>
        <dbReference type="ARBA" id="ARBA00010617"/>
    </source>
</evidence>
<dbReference type="GO" id="GO:0005506">
    <property type="term" value="F:iron ion binding"/>
    <property type="evidence" value="ECO:0007669"/>
    <property type="project" value="InterPro"/>
</dbReference>
<comment type="similarity">
    <text evidence="2">Belongs to the cytochrome P450 family.</text>
</comment>
<dbReference type="PRINTS" id="PR00463">
    <property type="entry name" value="EP450I"/>
</dbReference>
<dbReference type="Pfam" id="PF00067">
    <property type="entry name" value="p450"/>
    <property type="match status" value="2"/>
</dbReference>
<evidence type="ECO:0000256" key="5">
    <source>
        <dbReference type="ARBA" id="ARBA00023002"/>
    </source>
</evidence>
<dbReference type="PANTHER" id="PTHR24281">
    <property type="entry name" value="STEROID 21-HYDROXYLASE-RELATED"/>
    <property type="match status" value="1"/>
</dbReference>
<evidence type="ECO:0000256" key="4">
    <source>
        <dbReference type="ARBA" id="ARBA00022723"/>
    </source>
</evidence>
<keyword evidence="9" id="KW-0472">Membrane</keyword>
<dbReference type="GO" id="GO:0004497">
    <property type="term" value="F:monooxygenase activity"/>
    <property type="evidence" value="ECO:0007669"/>
    <property type="project" value="UniProtKB-KW"/>
</dbReference>
<keyword evidence="9" id="KW-1133">Transmembrane helix</keyword>
<feature type="binding site" description="axial binding residue" evidence="8">
    <location>
        <position position="464"/>
    </location>
    <ligand>
        <name>heme</name>
        <dbReference type="ChEBI" id="CHEBI:30413"/>
    </ligand>
    <ligandPart>
        <name>Fe</name>
        <dbReference type="ChEBI" id="CHEBI:18248"/>
    </ligandPart>
</feature>
<dbReference type="InParanoid" id="A0A3Q7FX01"/>
<name>A0A3Q7FX01_SOLLC</name>
<dbReference type="PROSITE" id="PS00086">
    <property type="entry name" value="CYTOCHROME_P450"/>
    <property type="match status" value="2"/>
</dbReference>
<dbReference type="Gramene" id="Solyc04g005370.3.1">
    <property type="protein sequence ID" value="Solyc04g005370.3.1"/>
    <property type="gene ID" value="Solyc04g005370.3"/>
</dbReference>
<keyword evidence="5" id="KW-0560">Oxidoreductase</keyword>
<evidence type="ECO:0000256" key="7">
    <source>
        <dbReference type="ARBA" id="ARBA00023033"/>
    </source>
</evidence>
<evidence type="ECO:0000256" key="3">
    <source>
        <dbReference type="ARBA" id="ARBA00022617"/>
    </source>
</evidence>
<evidence type="ECO:0000256" key="8">
    <source>
        <dbReference type="PIRSR" id="PIRSR602401-1"/>
    </source>
</evidence>
<dbReference type="SUPFAM" id="SSF48264">
    <property type="entry name" value="Cytochrome P450"/>
    <property type="match status" value="2"/>
</dbReference>
<dbReference type="InterPro" id="IPR036396">
    <property type="entry name" value="Cyt_P450_sf"/>
</dbReference>
<evidence type="ECO:0000256" key="6">
    <source>
        <dbReference type="ARBA" id="ARBA00023004"/>
    </source>
</evidence>
<evidence type="ECO:0000256" key="1">
    <source>
        <dbReference type="ARBA" id="ARBA00001971"/>
    </source>
</evidence>